<dbReference type="RefSeq" id="WP_378287742.1">
    <property type="nucleotide sequence ID" value="NZ_JBHSON010000075.1"/>
</dbReference>
<evidence type="ECO:0000313" key="3">
    <source>
        <dbReference type="Proteomes" id="UP001596074"/>
    </source>
</evidence>
<gene>
    <name evidence="2" type="ORF">ACFPZN_39735</name>
</gene>
<dbReference type="PANTHER" id="PTHR43179">
    <property type="entry name" value="RHAMNOSYLTRANSFERASE WBBL"/>
    <property type="match status" value="1"/>
</dbReference>
<dbReference type="EMBL" id="JBHSON010000075">
    <property type="protein sequence ID" value="MFC5751780.1"/>
    <property type="molecule type" value="Genomic_DNA"/>
</dbReference>
<evidence type="ECO:0000259" key="1">
    <source>
        <dbReference type="Pfam" id="PF00535"/>
    </source>
</evidence>
<protein>
    <submittedName>
        <fullName evidence="2">Glycosyltransferase family 2 protein</fullName>
        <ecNumber evidence="2">2.4.-.-</ecNumber>
    </submittedName>
</protein>
<accession>A0ABW1A8I0</accession>
<dbReference type="InterPro" id="IPR001173">
    <property type="entry name" value="Glyco_trans_2-like"/>
</dbReference>
<proteinExistence type="predicted"/>
<name>A0ABW1A8I0_9ACTN</name>
<organism evidence="2 3">
    <name type="scientific">Actinomadura rugatobispora</name>
    <dbReference type="NCBI Taxonomy" id="1994"/>
    <lineage>
        <taxon>Bacteria</taxon>
        <taxon>Bacillati</taxon>
        <taxon>Actinomycetota</taxon>
        <taxon>Actinomycetes</taxon>
        <taxon>Streptosporangiales</taxon>
        <taxon>Thermomonosporaceae</taxon>
        <taxon>Actinomadura</taxon>
    </lineage>
</organism>
<reference evidence="3" key="1">
    <citation type="journal article" date="2019" name="Int. J. Syst. Evol. Microbiol.">
        <title>The Global Catalogue of Microorganisms (GCM) 10K type strain sequencing project: providing services to taxonomists for standard genome sequencing and annotation.</title>
        <authorList>
            <consortium name="The Broad Institute Genomics Platform"/>
            <consortium name="The Broad Institute Genome Sequencing Center for Infectious Disease"/>
            <person name="Wu L."/>
            <person name="Ma J."/>
        </authorList>
    </citation>
    <scope>NUCLEOTIDE SEQUENCE [LARGE SCALE GENOMIC DNA]</scope>
    <source>
        <strain evidence="3">KCTC 42087</strain>
    </source>
</reference>
<sequence length="325" mass="35054">MRDEDGDGRFADAEPPGDGVSIIVVTYRSARHVEACVAALRRAARDGAAELIIVDNDSPDDTAELARTVAPDARVVDSGRNGGFAHGCHEGVARARGQWLVFVNPDAVPAPGSIEALLDCAHAEPQAGIVGGRCIAPDGTTDPRSWWGRPDLWSAFCFATLLSSLFPGNRLFDPEAPRPWSSDVQQVPVVTGGFMLVSKRVWEETGGFDRSFFMYGEDADLCLRAAGLGYTPTVTGRATFRHEVGASSSGAAKLVMLFTGKATVMRRHVGKGAVRLLLTGVFLRAALSRVVSARPGRQGRPTAKGADWRELWKRRRDWSKGWPAQ</sequence>
<dbReference type="PANTHER" id="PTHR43179:SF7">
    <property type="entry name" value="RHAMNOSYLTRANSFERASE WBBL"/>
    <property type="match status" value="1"/>
</dbReference>
<dbReference type="Pfam" id="PF00535">
    <property type="entry name" value="Glycos_transf_2"/>
    <property type="match status" value="1"/>
</dbReference>
<comment type="caution">
    <text evidence="2">The sequence shown here is derived from an EMBL/GenBank/DDBJ whole genome shotgun (WGS) entry which is preliminary data.</text>
</comment>
<keyword evidence="2" id="KW-0808">Transferase</keyword>
<keyword evidence="3" id="KW-1185">Reference proteome</keyword>
<dbReference type="GO" id="GO:0016757">
    <property type="term" value="F:glycosyltransferase activity"/>
    <property type="evidence" value="ECO:0007669"/>
    <property type="project" value="UniProtKB-KW"/>
</dbReference>
<feature type="domain" description="Glycosyltransferase 2-like" evidence="1">
    <location>
        <begin position="21"/>
        <end position="145"/>
    </location>
</feature>
<keyword evidence="2" id="KW-0328">Glycosyltransferase</keyword>
<dbReference type="SUPFAM" id="SSF53448">
    <property type="entry name" value="Nucleotide-diphospho-sugar transferases"/>
    <property type="match status" value="1"/>
</dbReference>
<dbReference type="InterPro" id="IPR029044">
    <property type="entry name" value="Nucleotide-diphossugar_trans"/>
</dbReference>
<evidence type="ECO:0000313" key="2">
    <source>
        <dbReference type="EMBL" id="MFC5751780.1"/>
    </source>
</evidence>
<dbReference type="Proteomes" id="UP001596074">
    <property type="component" value="Unassembled WGS sequence"/>
</dbReference>
<dbReference type="CDD" id="cd04186">
    <property type="entry name" value="GT_2_like_c"/>
    <property type="match status" value="1"/>
</dbReference>
<dbReference type="Gene3D" id="3.90.550.10">
    <property type="entry name" value="Spore Coat Polysaccharide Biosynthesis Protein SpsA, Chain A"/>
    <property type="match status" value="1"/>
</dbReference>
<dbReference type="EC" id="2.4.-.-" evidence="2"/>